<feature type="chain" id="PRO_5015105815" evidence="1">
    <location>
        <begin position="22"/>
        <end position="256"/>
    </location>
</feature>
<feature type="signal peptide" evidence="1">
    <location>
        <begin position="1"/>
        <end position="21"/>
    </location>
</feature>
<sequence>MKKLLLLPVVLVAISSCTKQADAPLAVKKEDNSGYDVNKLFTMSCKEDSTLLNDEGKYKTYVTLFDASNKYSVSLSVSSDDKKVFDEEIRNIRQHLRIEVLYSKIEKAADNREEPVATGIPETVTASKNITCIVTATNLPKDAAGFSFSFDAPAALTNYAPPEEGPINPNHGYQYGVYYMTLANGLVTFNHGPQNIYVVREYKKNWLSTWSSWGNTTLVPGTNDNYCIKDKNRIRVRVYFNGGTSQTCGAYGSPSC</sequence>
<protein>
    <submittedName>
        <fullName evidence="2">Uncharacterized protein</fullName>
    </submittedName>
</protein>
<evidence type="ECO:0000313" key="3">
    <source>
        <dbReference type="Proteomes" id="UP000240572"/>
    </source>
</evidence>
<dbReference type="EMBL" id="PYGD01000004">
    <property type="protein sequence ID" value="PSK92240.1"/>
    <property type="molecule type" value="Genomic_DNA"/>
</dbReference>
<gene>
    <name evidence="2" type="ORF">B0I18_104339</name>
</gene>
<evidence type="ECO:0000256" key="1">
    <source>
        <dbReference type="SAM" id="SignalP"/>
    </source>
</evidence>
<dbReference type="RefSeq" id="WP_106523301.1">
    <property type="nucleotide sequence ID" value="NZ_PYGD01000004.1"/>
</dbReference>
<dbReference type="AlphaFoldDB" id="A0A2P8D4U8"/>
<proteinExistence type="predicted"/>
<keyword evidence="1" id="KW-0732">Signal</keyword>
<accession>A0A2P8D4U8</accession>
<evidence type="ECO:0000313" key="2">
    <source>
        <dbReference type="EMBL" id="PSK92240.1"/>
    </source>
</evidence>
<comment type="caution">
    <text evidence="2">The sequence shown here is derived from an EMBL/GenBank/DDBJ whole genome shotgun (WGS) entry which is preliminary data.</text>
</comment>
<name>A0A2P8D4U8_9BACT</name>
<organism evidence="2 3">
    <name type="scientific">Taibaiella chishuiensis</name>
    <dbReference type="NCBI Taxonomy" id="1434707"/>
    <lineage>
        <taxon>Bacteria</taxon>
        <taxon>Pseudomonadati</taxon>
        <taxon>Bacteroidota</taxon>
        <taxon>Chitinophagia</taxon>
        <taxon>Chitinophagales</taxon>
        <taxon>Chitinophagaceae</taxon>
        <taxon>Taibaiella</taxon>
    </lineage>
</organism>
<reference evidence="2 3" key="1">
    <citation type="submission" date="2018-03" db="EMBL/GenBank/DDBJ databases">
        <title>Genomic Encyclopedia of Type Strains, Phase III (KMG-III): the genomes of soil and plant-associated and newly described type strains.</title>
        <authorList>
            <person name="Whitman W."/>
        </authorList>
    </citation>
    <scope>NUCLEOTIDE SEQUENCE [LARGE SCALE GENOMIC DNA]</scope>
    <source>
        <strain evidence="2 3">CGMCC 1.12700</strain>
    </source>
</reference>
<dbReference type="Proteomes" id="UP000240572">
    <property type="component" value="Unassembled WGS sequence"/>
</dbReference>
<keyword evidence="3" id="KW-1185">Reference proteome</keyword>
<dbReference type="PROSITE" id="PS51257">
    <property type="entry name" value="PROKAR_LIPOPROTEIN"/>
    <property type="match status" value="1"/>
</dbReference>